<sequence>MTLHEIVRAMFGSVPDEVIDQALAPFLLQALWKLTEDRKVGFEPGDPVKRKWFAVARYADVYHLRNPEDGKPMLNLPLRNLLSQRSCTPVCA</sequence>
<name>A0A8H6QGM7_9EURO</name>
<protein>
    <submittedName>
        <fullName evidence="1">Uncharacterized protein</fullName>
    </submittedName>
</protein>
<comment type="caution">
    <text evidence="1">The sequence shown here is derived from an EMBL/GenBank/DDBJ whole genome shotgun (WGS) entry which is preliminary data.</text>
</comment>
<proteinExistence type="predicted"/>
<organism evidence="1 2">
    <name type="scientific">Aspergillus felis</name>
    <dbReference type="NCBI Taxonomy" id="1287682"/>
    <lineage>
        <taxon>Eukaryota</taxon>
        <taxon>Fungi</taxon>
        <taxon>Dikarya</taxon>
        <taxon>Ascomycota</taxon>
        <taxon>Pezizomycotina</taxon>
        <taxon>Eurotiomycetes</taxon>
        <taxon>Eurotiomycetidae</taxon>
        <taxon>Eurotiales</taxon>
        <taxon>Aspergillaceae</taxon>
        <taxon>Aspergillus</taxon>
        <taxon>Aspergillus subgen. Fumigati</taxon>
    </lineage>
</organism>
<gene>
    <name evidence="1" type="ORF">CNMCM5623_003946</name>
</gene>
<evidence type="ECO:0000313" key="2">
    <source>
        <dbReference type="Proteomes" id="UP000654922"/>
    </source>
</evidence>
<evidence type="ECO:0000313" key="1">
    <source>
        <dbReference type="EMBL" id="KAF7171577.1"/>
    </source>
</evidence>
<accession>A0A8H6QGM7</accession>
<dbReference type="AlphaFoldDB" id="A0A8H6QGM7"/>
<dbReference type="Proteomes" id="UP000654922">
    <property type="component" value="Unassembled WGS sequence"/>
</dbReference>
<reference evidence="1" key="1">
    <citation type="submission" date="2020-06" db="EMBL/GenBank/DDBJ databases">
        <title>Draft genome sequences of strains closely related to Aspergillus parafelis and Aspergillus hiratsukae.</title>
        <authorList>
            <person name="Dos Santos R.A.C."/>
            <person name="Rivero-Menendez O."/>
            <person name="Steenwyk J.L."/>
            <person name="Mead M.E."/>
            <person name="Goldman G.H."/>
            <person name="Alastruey-Izquierdo A."/>
            <person name="Rokas A."/>
        </authorList>
    </citation>
    <scope>NUCLEOTIDE SEQUENCE</scope>
    <source>
        <strain evidence="1">CNM-CM5623</strain>
    </source>
</reference>
<dbReference type="OrthoDB" id="17458at2759"/>
<dbReference type="EMBL" id="JACBAE010001175">
    <property type="protein sequence ID" value="KAF7171577.1"/>
    <property type="molecule type" value="Genomic_DNA"/>
</dbReference>